<name>F8F2K9_GRAC1</name>
<reference evidence="3" key="1">
    <citation type="journal article" date="2013" name="Stand. Genomic Sci.">
        <title>Genome sequence of the thermophilic fresh-water bacterium Spirochaeta caldaria type strain (H1(T)), reclassification of Spirochaeta caldaria, Spirochaeta stenostrepta, and Spirochaeta zuelzerae in the genus Treponema as Treponema caldaria comb. nov., Treponema stenostrepta comb. nov., and Treponema zuelzerae comb. nov., and emendation of the genus Treponema.</title>
        <authorList>
            <person name="Abt B."/>
            <person name="Goker M."/>
            <person name="Scheuner C."/>
            <person name="Han C."/>
            <person name="Lu M."/>
            <person name="Misra M."/>
            <person name="Lapidus A."/>
            <person name="Nolan M."/>
            <person name="Lucas S."/>
            <person name="Hammon N."/>
            <person name="Deshpande S."/>
            <person name="Cheng J.F."/>
            <person name="Tapia R."/>
            <person name="Goodwin L.A."/>
            <person name="Pitluck S."/>
            <person name="Liolios K."/>
            <person name="Pagani I."/>
            <person name="Ivanova N."/>
            <person name="Mavromatis K."/>
            <person name="Mikhailova N."/>
            <person name="Huntemann M."/>
            <person name="Pati A."/>
            <person name="Chen A."/>
            <person name="Palaniappan K."/>
            <person name="Land M."/>
            <person name="Hauser L."/>
            <person name="Jeffries C.D."/>
            <person name="Rohde M."/>
            <person name="Spring S."/>
            <person name="Gronow S."/>
            <person name="Detter J.C."/>
            <person name="Bristow J."/>
            <person name="Eisen J.A."/>
            <person name="Markowitz V."/>
            <person name="Hugenholtz P."/>
            <person name="Kyrpides N.C."/>
            <person name="Woyke T."/>
            <person name="Klenk H.P."/>
        </authorList>
    </citation>
    <scope>NUCLEOTIDE SEQUENCE</scope>
    <source>
        <strain evidence="3">ATCC 51460 / DSM 7334 / H1</strain>
    </source>
</reference>
<dbReference type="PROSITE" id="PS51257">
    <property type="entry name" value="PROKAR_LIPOPROTEIN"/>
    <property type="match status" value="1"/>
</dbReference>
<gene>
    <name evidence="2" type="ordered locus">Spica_0974</name>
</gene>
<organism evidence="2 3">
    <name type="scientific">Gracilinema caldarium (strain ATCC 51460 / DSM 7334 / H1)</name>
    <name type="common">Treponema caldarium</name>
    <dbReference type="NCBI Taxonomy" id="744872"/>
    <lineage>
        <taxon>Bacteria</taxon>
        <taxon>Pseudomonadati</taxon>
        <taxon>Spirochaetota</taxon>
        <taxon>Spirochaetia</taxon>
        <taxon>Spirochaetales</taxon>
        <taxon>Breznakiellaceae</taxon>
        <taxon>Gracilinema</taxon>
    </lineage>
</organism>
<keyword evidence="3" id="KW-1185">Reference proteome</keyword>
<evidence type="ECO:0000259" key="1">
    <source>
        <dbReference type="SMART" id="SM00769"/>
    </source>
</evidence>
<dbReference type="EMBL" id="CP002868">
    <property type="protein sequence ID" value="AEJ19124.1"/>
    <property type="molecule type" value="Genomic_DNA"/>
</dbReference>
<dbReference type="SUPFAM" id="SSF117070">
    <property type="entry name" value="LEA14-like"/>
    <property type="match status" value="1"/>
</dbReference>
<evidence type="ECO:0000313" key="3">
    <source>
        <dbReference type="Proteomes" id="UP000000503"/>
    </source>
</evidence>
<dbReference type="GO" id="GO:0009269">
    <property type="term" value="P:response to desiccation"/>
    <property type="evidence" value="ECO:0007669"/>
    <property type="project" value="InterPro"/>
</dbReference>
<evidence type="ECO:0000313" key="2">
    <source>
        <dbReference type="EMBL" id="AEJ19124.1"/>
    </source>
</evidence>
<dbReference type="RefSeq" id="WP_013968435.1">
    <property type="nucleotide sequence ID" value="NC_015732.1"/>
</dbReference>
<protein>
    <submittedName>
        <fullName evidence="2">Water Stress and Hypersensitive response domain-containing protein</fullName>
    </submittedName>
</protein>
<dbReference type="Gene3D" id="2.60.40.1820">
    <property type="match status" value="1"/>
</dbReference>
<dbReference type="OrthoDB" id="5499716at2"/>
<dbReference type="SMART" id="SM00769">
    <property type="entry name" value="WHy"/>
    <property type="match status" value="1"/>
</dbReference>
<sequence length="310" mass="34521">MKRQHHCFLLYAVLVSISCTTVKKNDTPPSLTTPEPLPAFSFGNPVLGSAAANSNVPAAVLLQIPLLLDNPGHDRYEIQNLDLQATLYRKDEDRILKPETIQWSPPTEGRPFLDASSSLSGTISFKVPLENILFEHPADSPEAEGTETATIACTVVSLLQNARGEPKKIDQTITIPLPRIYKPQVQIISIAVKRAELINTRLKVRILIKNPNPFPLSLSRFSYELYGNGRFWADGNMADLGTIASNEAQEKDIYLLMNFINMKRDLLDQVIALKSVQYRFHGDVTIGTPFSYLPVFPFTFDRAGNSPVIE</sequence>
<dbReference type="AlphaFoldDB" id="F8F2K9"/>
<accession>F8F2K9</accession>
<feature type="domain" description="Water stress and hypersensitive response" evidence="1">
    <location>
        <begin position="185"/>
        <end position="303"/>
    </location>
</feature>
<dbReference type="STRING" id="744872.Spica_0974"/>
<dbReference type="InterPro" id="IPR013990">
    <property type="entry name" value="WHy-dom"/>
</dbReference>
<dbReference type="Proteomes" id="UP000000503">
    <property type="component" value="Chromosome"/>
</dbReference>
<dbReference type="InterPro" id="IPR004864">
    <property type="entry name" value="LEA_2"/>
</dbReference>
<dbReference type="KEGG" id="scd:Spica_0974"/>
<dbReference type="eggNOG" id="ENOG5031T6A">
    <property type="taxonomic scope" value="Bacteria"/>
</dbReference>
<dbReference type="Pfam" id="PF03168">
    <property type="entry name" value="LEA_2"/>
    <property type="match status" value="1"/>
</dbReference>
<dbReference type="HOGENOM" id="CLU_896977_0_0_12"/>
<proteinExistence type="predicted"/>